<comment type="function">
    <text evidence="1">Catalyzes the condensation of isopentenyl diphosphate (IPP) with allylic pyrophosphates generating different type of terpenoids.</text>
</comment>
<dbReference type="EC" id="2.5.1.-" evidence="1"/>
<dbReference type="PROSITE" id="PS01066">
    <property type="entry name" value="UPP_SYNTHASE"/>
    <property type="match status" value="1"/>
</dbReference>
<comment type="subunit">
    <text evidence="1">Homodimer.</text>
</comment>
<keyword evidence="1" id="KW-0479">Metal-binding</keyword>
<feature type="binding site" evidence="1">
    <location>
        <begin position="63"/>
        <end position="65"/>
    </location>
    <ligand>
        <name>substrate</name>
    </ligand>
</feature>
<name>A0ABS6WRA2_9HYPH</name>
<dbReference type="RefSeq" id="WP_219202566.1">
    <property type="nucleotide sequence ID" value="NZ_JAHWQX010000003.1"/>
</dbReference>
<dbReference type="InterPro" id="IPR018520">
    <property type="entry name" value="UPP_synth-like_CS"/>
</dbReference>
<comment type="caution">
    <text evidence="2">The sequence shown here is derived from an EMBL/GenBank/DDBJ whole genome shotgun (WGS) entry which is preliminary data.</text>
</comment>
<organism evidence="2 3">
    <name type="scientific">Pseudohoeflea coraliihabitans</name>
    <dbReference type="NCBI Taxonomy" id="2860393"/>
    <lineage>
        <taxon>Bacteria</taxon>
        <taxon>Pseudomonadati</taxon>
        <taxon>Pseudomonadota</taxon>
        <taxon>Alphaproteobacteria</taxon>
        <taxon>Hyphomicrobiales</taxon>
        <taxon>Rhizobiaceae</taxon>
        <taxon>Pseudohoeflea</taxon>
    </lineage>
</organism>
<feature type="binding site" evidence="1">
    <location>
        <position position="31"/>
    </location>
    <ligand>
        <name>substrate</name>
    </ligand>
</feature>
<evidence type="ECO:0000256" key="1">
    <source>
        <dbReference type="HAMAP-Rule" id="MF_01139"/>
    </source>
</evidence>
<dbReference type="PANTHER" id="PTHR10291">
    <property type="entry name" value="DEHYDRODOLICHYL DIPHOSPHATE SYNTHASE FAMILY MEMBER"/>
    <property type="match status" value="1"/>
</dbReference>
<dbReference type="GO" id="GO:0008834">
    <property type="term" value="F:ditrans,polycis-undecaprenyl-diphosphate synthase [(2E,6E)-farnesyl-diphosphate specific] activity"/>
    <property type="evidence" value="ECO:0007669"/>
    <property type="project" value="UniProtKB-EC"/>
</dbReference>
<sequence length="247" mass="27533">MQGLDPSKLPRHVAVIMDGNGRWAKARGLPRTAGHKVGVDRVRELVRSASELKIDYLTLFAFSSENWSRPQEEISDLMGLLKLFIRKDLDELARSNVRIRVIGSRDSLQDDICALLREAEDRTAANSGATLIIAFNYGGRDEIVRAMRKLACAVRDKALQPDQIDETRLAELLDTAAIPDPDLVIRTSGEQRLSNFLLWQAAYAELVFVDSLWPDFDRAAFHQALNEYASRERRFGAVAAPGLAVGS</sequence>
<dbReference type="NCBIfam" id="NF011408">
    <property type="entry name" value="PRK14834.1"/>
    <property type="match status" value="1"/>
</dbReference>
<keyword evidence="1" id="KW-0460">Magnesium</keyword>
<feature type="binding site" evidence="1">
    <location>
        <position position="23"/>
    </location>
    <ligand>
        <name>substrate</name>
    </ligand>
</feature>
<comment type="similarity">
    <text evidence="1">Belongs to the UPP synthase family.</text>
</comment>
<protein>
    <recommendedName>
        <fullName evidence="1">Isoprenyl transferase</fullName>
        <ecNumber evidence="1">2.5.1.-</ecNumber>
    </recommendedName>
</protein>
<feature type="binding site" evidence="1">
    <location>
        <position position="186"/>
    </location>
    <ligand>
        <name>substrate</name>
    </ligand>
</feature>
<accession>A0ABS6WRA2</accession>
<evidence type="ECO:0000313" key="3">
    <source>
        <dbReference type="Proteomes" id="UP001430804"/>
    </source>
</evidence>
<feature type="binding site" evidence="1">
    <location>
        <begin position="192"/>
        <end position="194"/>
    </location>
    <ligand>
        <name>substrate</name>
    </ligand>
</feature>
<feature type="active site" description="Proton acceptor" evidence="1">
    <location>
        <position position="66"/>
    </location>
</feature>
<proteinExistence type="inferred from homology"/>
<dbReference type="NCBIfam" id="TIGR00055">
    <property type="entry name" value="uppS"/>
    <property type="match status" value="1"/>
</dbReference>
<feature type="binding site" evidence="1">
    <location>
        <position position="67"/>
    </location>
    <ligand>
        <name>substrate</name>
    </ligand>
</feature>
<dbReference type="Proteomes" id="UP001430804">
    <property type="component" value="Unassembled WGS sequence"/>
</dbReference>
<feature type="binding site" evidence="1">
    <location>
        <position position="205"/>
    </location>
    <ligand>
        <name>Mg(2+)</name>
        <dbReference type="ChEBI" id="CHEBI:18420"/>
    </ligand>
</feature>
<feature type="binding site" evidence="1">
    <location>
        <position position="69"/>
    </location>
    <ligand>
        <name>substrate</name>
    </ligand>
</feature>
<comment type="cofactor">
    <cofactor evidence="1">
        <name>Mg(2+)</name>
        <dbReference type="ChEBI" id="CHEBI:18420"/>
    </cofactor>
    <text evidence="1">Binds 2 magnesium ions per subunit.</text>
</comment>
<evidence type="ECO:0000313" key="2">
    <source>
        <dbReference type="EMBL" id="MBW3098498.1"/>
    </source>
</evidence>
<dbReference type="EMBL" id="JAHWQX010000003">
    <property type="protein sequence ID" value="MBW3098498.1"/>
    <property type="molecule type" value="Genomic_DNA"/>
</dbReference>
<dbReference type="CDD" id="cd00475">
    <property type="entry name" value="Cis_IPPS"/>
    <property type="match status" value="1"/>
</dbReference>
<feature type="binding site" evidence="1">
    <location>
        <begin position="19"/>
        <end position="22"/>
    </location>
    <ligand>
        <name>substrate</name>
    </ligand>
</feature>
<dbReference type="Pfam" id="PF01255">
    <property type="entry name" value="Prenyltransf"/>
    <property type="match status" value="1"/>
</dbReference>
<keyword evidence="1 2" id="KW-0808">Transferase</keyword>
<gene>
    <name evidence="2" type="ORF">KY465_14535</name>
</gene>
<dbReference type="NCBIfam" id="NF011405">
    <property type="entry name" value="PRK14830.1"/>
    <property type="match status" value="1"/>
</dbReference>
<reference evidence="2" key="1">
    <citation type="submission" date="2021-07" db="EMBL/GenBank/DDBJ databases">
        <title>Pseudohoeflea marina sp. nov. a polyhydroxyalcanoate-producing bacterium.</title>
        <authorList>
            <person name="Zheng W."/>
            <person name="Yu S."/>
            <person name="Huang Y."/>
        </authorList>
    </citation>
    <scope>NUCLEOTIDE SEQUENCE</scope>
    <source>
        <strain evidence="2">DP4N28-3</strain>
    </source>
</reference>
<feature type="active site" evidence="1">
    <location>
        <position position="18"/>
    </location>
</feature>
<dbReference type="InterPro" id="IPR001441">
    <property type="entry name" value="UPP_synth-like"/>
</dbReference>
<feature type="binding site" evidence="1">
    <location>
        <position position="18"/>
    </location>
    <ligand>
        <name>Mg(2+)</name>
        <dbReference type="ChEBI" id="CHEBI:18420"/>
    </ligand>
</feature>
<keyword evidence="3" id="KW-1185">Reference proteome</keyword>
<dbReference type="HAMAP" id="MF_01139">
    <property type="entry name" value="ISPT"/>
    <property type="match status" value="1"/>
</dbReference>
<dbReference type="PANTHER" id="PTHR10291:SF0">
    <property type="entry name" value="DEHYDRODOLICHYL DIPHOSPHATE SYNTHASE 2"/>
    <property type="match status" value="1"/>
</dbReference>
<feature type="binding site" evidence="1">
    <location>
        <position position="35"/>
    </location>
    <ligand>
        <name>substrate</name>
    </ligand>
</feature>